<dbReference type="AlphaFoldDB" id="E4Y9E9"/>
<feature type="signal peptide" evidence="2">
    <location>
        <begin position="1"/>
        <end position="18"/>
    </location>
</feature>
<evidence type="ECO:0000313" key="3">
    <source>
        <dbReference type="EMBL" id="CBY32186.1"/>
    </source>
</evidence>
<name>E4Y9E9_OIKDI</name>
<dbReference type="EMBL" id="FN654337">
    <property type="protein sequence ID" value="CBY32186.1"/>
    <property type="molecule type" value="Genomic_DNA"/>
</dbReference>
<proteinExistence type="predicted"/>
<accession>E4Y9E9</accession>
<feature type="compositionally biased region" description="Basic residues" evidence="1">
    <location>
        <begin position="149"/>
        <end position="170"/>
    </location>
</feature>
<evidence type="ECO:0000256" key="1">
    <source>
        <dbReference type="SAM" id="MobiDB-lite"/>
    </source>
</evidence>
<keyword evidence="2" id="KW-0732">Signal</keyword>
<sequence length="178" mass="20067">MRFKNRILFVVVVSIVSAENVQDQYREFMEIASPSCQGVISMCENPFIGMDVRAECAGVTFSQTCRHAGCAAELCNLFEIGIDKCQKLCELGPLSDDCQKCPYLPIFEEILEEREMNELSASEIIDGMAFGRAKGRKKSIIEAINSLPSKKKKKEKKSKKSKKSKMKKQQSPKPLLYK</sequence>
<reference evidence="3" key="1">
    <citation type="journal article" date="2010" name="Science">
        <title>Plasticity of animal genome architecture unmasked by rapid evolution of a pelagic tunicate.</title>
        <authorList>
            <person name="Denoeud F."/>
            <person name="Henriet S."/>
            <person name="Mungpakdee S."/>
            <person name="Aury J.M."/>
            <person name="Da Silva C."/>
            <person name="Brinkmann H."/>
            <person name="Mikhaleva J."/>
            <person name="Olsen L.C."/>
            <person name="Jubin C."/>
            <person name="Canestro C."/>
            <person name="Bouquet J.M."/>
            <person name="Danks G."/>
            <person name="Poulain J."/>
            <person name="Campsteijn C."/>
            <person name="Adamski M."/>
            <person name="Cross I."/>
            <person name="Yadetie F."/>
            <person name="Muffato M."/>
            <person name="Louis A."/>
            <person name="Butcher S."/>
            <person name="Tsagkogeorga G."/>
            <person name="Konrad A."/>
            <person name="Singh S."/>
            <person name="Jensen M.F."/>
            <person name="Cong E.H."/>
            <person name="Eikeseth-Otteraa H."/>
            <person name="Noel B."/>
            <person name="Anthouard V."/>
            <person name="Porcel B.M."/>
            <person name="Kachouri-Lafond R."/>
            <person name="Nishino A."/>
            <person name="Ugolini M."/>
            <person name="Chourrout P."/>
            <person name="Nishida H."/>
            <person name="Aasland R."/>
            <person name="Huzurbazar S."/>
            <person name="Westhof E."/>
            <person name="Delsuc F."/>
            <person name="Lehrach H."/>
            <person name="Reinhardt R."/>
            <person name="Weissenbach J."/>
            <person name="Roy S.W."/>
            <person name="Artiguenave F."/>
            <person name="Postlethwait J.H."/>
            <person name="Manak J.R."/>
            <person name="Thompson E.M."/>
            <person name="Jaillon O."/>
            <person name="Du Pasquier L."/>
            <person name="Boudinot P."/>
            <person name="Liberles D.A."/>
            <person name="Volff J.N."/>
            <person name="Philippe H."/>
            <person name="Lenhard B."/>
            <person name="Roest Crollius H."/>
            <person name="Wincker P."/>
            <person name="Chourrout D."/>
        </authorList>
    </citation>
    <scope>NUCLEOTIDE SEQUENCE [LARGE SCALE GENOMIC DNA]</scope>
</reference>
<protein>
    <submittedName>
        <fullName evidence="3">Uncharacterized protein</fullName>
    </submittedName>
</protein>
<dbReference type="Proteomes" id="UP000011014">
    <property type="component" value="Unassembled WGS sequence"/>
</dbReference>
<evidence type="ECO:0000256" key="2">
    <source>
        <dbReference type="SAM" id="SignalP"/>
    </source>
</evidence>
<gene>
    <name evidence="3" type="ORF">GSOID_T00030603001</name>
</gene>
<organism evidence="3">
    <name type="scientific">Oikopleura dioica</name>
    <name type="common">Tunicate</name>
    <dbReference type="NCBI Taxonomy" id="34765"/>
    <lineage>
        <taxon>Eukaryota</taxon>
        <taxon>Metazoa</taxon>
        <taxon>Chordata</taxon>
        <taxon>Tunicata</taxon>
        <taxon>Appendicularia</taxon>
        <taxon>Copelata</taxon>
        <taxon>Oikopleuridae</taxon>
        <taxon>Oikopleura</taxon>
    </lineage>
</organism>
<feature type="region of interest" description="Disordered" evidence="1">
    <location>
        <begin position="143"/>
        <end position="178"/>
    </location>
</feature>
<feature type="chain" id="PRO_5003190926" evidence="2">
    <location>
        <begin position="19"/>
        <end position="178"/>
    </location>
</feature>